<evidence type="ECO:0000313" key="15">
    <source>
        <dbReference type="EMBL" id="MDP1520204.1"/>
    </source>
</evidence>
<dbReference type="InterPro" id="IPR009080">
    <property type="entry name" value="tRNAsynth_Ia_anticodon-bd"/>
</dbReference>
<proteinExistence type="inferred from homology"/>
<dbReference type="PANTHER" id="PTHR43740">
    <property type="entry name" value="LEUCYL-TRNA SYNTHETASE"/>
    <property type="match status" value="1"/>
</dbReference>
<keyword evidence="5 9" id="KW-0067">ATP-binding</keyword>
<dbReference type="Pfam" id="PF13603">
    <property type="entry name" value="tRNA-synt_1_2"/>
    <property type="match status" value="1"/>
</dbReference>
<comment type="catalytic activity">
    <reaction evidence="8 9">
        <text>tRNA(Leu) + L-leucine + ATP = L-leucyl-tRNA(Leu) + AMP + diphosphate</text>
        <dbReference type="Rhea" id="RHEA:11688"/>
        <dbReference type="Rhea" id="RHEA-COMP:9613"/>
        <dbReference type="Rhea" id="RHEA-COMP:9622"/>
        <dbReference type="ChEBI" id="CHEBI:30616"/>
        <dbReference type="ChEBI" id="CHEBI:33019"/>
        <dbReference type="ChEBI" id="CHEBI:57427"/>
        <dbReference type="ChEBI" id="CHEBI:78442"/>
        <dbReference type="ChEBI" id="CHEBI:78494"/>
        <dbReference type="ChEBI" id="CHEBI:456215"/>
        <dbReference type="EC" id="6.1.1.4"/>
    </reaction>
</comment>
<feature type="domain" description="Aminoacyl-tRNA synthetase class Ia" evidence="11">
    <location>
        <begin position="427"/>
        <end position="624"/>
    </location>
</feature>
<evidence type="ECO:0000256" key="2">
    <source>
        <dbReference type="ARBA" id="ARBA00022490"/>
    </source>
</evidence>
<dbReference type="PROSITE" id="PS00178">
    <property type="entry name" value="AA_TRNA_LIGASE_I"/>
    <property type="match status" value="1"/>
</dbReference>
<dbReference type="FunFam" id="3.90.740.10:FF:000012">
    <property type="entry name" value="Leucine--tRNA ligase"/>
    <property type="match status" value="1"/>
</dbReference>
<evidence type="ECO:0000256" key="8">
    <source>
        <dbReference type="ARBA" id="ARBA00047469"/>
    </source>
</evidence>
<sequence>MKEQYHPLEVETIAQQHWHDSGAFNVTEQPDREKYYCLAMFPYPSGKLHMGHVRNYTIADVIARYQRMLGKNVLQPMGWDAFGLPAENAAIKNQTAPAKWTYENIDYMKAQLKRLGFGYDWSRELATCKPEYYRWEQWFFTRLYEKGLVYKKTAAVNWCPNDQTVLANEQVIDGCCWRCDTTVERKEIPQWFIKITDYAEELLNDLDRLDGWPEQVRTMQRNWIGKSRGVQFSFNLDSPVAGIDSFAVYTTRPDTLMGVTYASIAAEHPIALALAKNNPALAEFIQSCKTQSVAEADMATMEKKGMATGLNALHPITGEPVPVWVANYVLMDYGTGAIMAVPAHDERDFEFANKHGLAIKQVFEHTDSGNHHFDPQNWSEWYASKANDVSMVNSEDFNGLTPAEGFDAIAAKLEALGCGEIVTNYRLRDWGVSRQRYWGAPIPMFNLPDGGEIPVPADRLPVLLPEDVEMDGVQSPIKADPQWRKAELNGNPVEHETDTFDTFMESSWYYARYTCPDYQDGMLDSAAANYWLPVDQYVGGIEHAILHLLYARFFHKLMRDEGLLSSDEPFTKLLCQGMVLKDGAKMSKSKGNTVDPQQLIDQYGADTVRLFTMFAAPPEQSLEWSDSGVEGAHRFLRKLWKLVHGHLQAGAPAPLNAEALEQNHKDLRRKTHETIAKVSDDYGRRQTFNTAIAAVMELLNELNRLSDRESANGLAVEREALDAAVLLLAPIVPHISHQLWHALGHSEELLDSPWPVVDEAALVKSTIQMAVQVNGKLRAQIDVAVEASRESIEETALAHENVLRFTEGQTIRKVIVVPNKLVNIVAN</sequence>
<evidence type="ECO:0000256" key="4">
    <source>
        <dbReference type="ARBA" id="ARBA00022741"/>
    </source>
</evidence>
<name>A0AAW8B3T7_9GAMM</name>
<dbReference type="SUPFAM" id="SSF47323">
    <property type="entry name" value="Anticodon-binding domain of a subclass of class I aminoacyl-tRNA synthetases"/>
    <property type="match status" value="1"/>
</dbReference>
<organism evidence="15 16">
    <name type="scientific">Porticoccus litoralis</name>
    <dbReference type="NCBI Taxonomy" id="434086"/>
    <lineage>
        <taxon>Bacteria</taxon>
        <taxon>Pseudomonadati</taxon>
        <taxon>Pseudomonadota</taxon>
        <taxon>Gammaproteobacteria</taxon>
        <taxon>Cellvibrionales</taxon>
        <taxon>Porticoccaceae</taxon>
        <taxon>Porticoccus</taxon>
    </lineage>
</organism>
<dbReference type="Gene3D" id="3.10.20.590">
    <property type="match status" value="1"/>
</dbReference>
<dbReference type="EC" id="6.1.1.4" evidence="9"/>
<dbReference type="HAMAP" id="MF_00049_B">
    <property type="entry name" value="Leu_tRNA_synth_B"/>
    <property type="match status" value="1"/>
</dbReference>
<dbReference type="GO" id="GO:0006429">
    <property type="term" value="P:leucyl-tRNA aminoacylation"/>
    <property type="evidence" value="ECO:0007669"/>
    <property type="project" value="UniProtKB-UniRule"/>
</dbReference>
<keyword evidence="16" id="KW-1185">Reference proteome</keyword>
<feature type="domain" description="Methionyl/Leucyl tRNA synthetase" evidence="13">
    <location>
        <begin position="39"/>
        <end position="182"/>
    </location>
</feature>
<evidence type="ECO:0000256" key="5">
    <source>
        <dbReference type="ARBA" id="ARBA00022840"/>
    </source>
</evidence>
<evidence type="ECO:0000259" key="11">
    <source>
        <dbReference type="Pfam" id="PF00133"/>
    </source>
</evidence>
<evidence type="ECO:0000256" key="1">
    <source>
        <dbReference type="ARBA" id="ARBA00005594"/>
    </source>
</evidence>
<dbReference type="InterPro" id="IPR002302">
    <property type="entry name" value="Leu-tRNA-ligase"/>
</dbReference>
<dbReference type="GO" id="GO:0005829">
    <property type="term" value="C:cytosol"/>
    <property type="evidence" value="ECO:0007669"/>
    <property type="project" value="TreeGrafter"/>
</dbReference>
<evidence type="ECO:0000256" key="6">
    <source>
        <dbReference type="ARBA" id="ARBA00022917"/>
    </source>
</evidence>
<dbReference type="EMBL" id="JAUUUU010000002">
    <property type="protein sequence ID" value="MDP1520204.1"/>
    <property type="molecule type" value="Genomic_DNA"/>
</dbReference>
<dbReference type="Proteomes" id="UP001178354">
    <property type="component" value="Unassembled WGS sequence"/>
</dbReference>
<dbReference type="PANTHER" id="PTHR43740:SF2">
    <property type="entry name" value="LEUCINE--TRNA LIGASE, MITOCHONDRIAL"/>
    <property type="match status" value="1"/>
</dbReference>
<dbReference type="NCBIfam" id="TIGR00396">
    <property type="entry name" value="leuS_bact"/>
    <property type="match status" value="1"/>
</dbReference>
<dbReference type="InterPro" id="IPR013155">
    <property type="entry name" value="M/V/L/I-tRNA-synth_anticd-bd"/>
</dbReference>
<dbReference type="Pfam" id="PF08264">
    <property type="entry name" value="Anticodon_1"/>
    <property type="match status" value="1"/>
</dbReference>
<dbReference type="FunFam" id="3.10.20.590:FF:000001">
    <property type="entry name" value="Leucine--tRNA ligase"/>
    <property type="match status" value="1"/>
</dbReference>
<feature type="domain" description="Methionyl/Valyl/Leucyl/Isoleucyl-tRNA synthetase anticodon-binding" evidence="12">
    <location>
        <begin position="665"/>
        <end position="788"/>
    </location>
</feature>
<feature type="binding site" evidence="9">
    <location>
        <position position="588"/>
    </location>
    <ligand>
        <name>ATP</name>
        <dbReference type="ChEBI" id="CHEBI:30616"/>
    </ligand>
</feature>
<evidence type="ECO:0000259" key="12">
    <source>
        <dbReference type="Pfam" id="PF08264"/>
    </source>
</evidence>
<dbReference type="FunFam" id="1.10.730.10:FF:000011">
    <property type="entry name" value="Leucine--tRNA ligase chloroplastic/mitochondrial"/>
    <property type="match status" value="1"/>
</dbReference>
<dbReference type="FunFam" id="3.40.50.620:FF:000051">
    <property type="entry name" value="Leucine--tRNA ligase"/>
    <property type="match status" value="1"/>
</dbReference>
<evidence type="ECO:0000256" key="7">
    <source>
        <dbReference type="ARBA" id="ARBA00023146"/>
    </source>
</evidence>
<evidence type="ECO:0000259" key="13">
    <source>
        <dbReference type="Pfam" id="PF09334"/>
    </source>
</evidence>
<comment type="subcellular location">
    <subcellularLocation>
        <location evidence="9">Cytoplasm</location>
    </subcellularLocation>
</comment>
<dbReference type="PRINTS" id="PR00985">
    <property type="entry name" value="TRNASYNTHLEU"/>
</dbReference>
<dbReference type="GO" id="GO:0005524">
    <property type="term" value="F:ATP binding"/>
    <property type="evidence" value="ECO:0007669"/>
    <property type="project" value="UniProtKB-UniRule"/>
</dbReference>
<evidence type="ECO:0000256" key="10">
    <source>
        <dbReference type="RuleBase" id="RU363035"/>
    </source>
</evidence>
<dbReference type="GO" id="GO:0004823">
    <property type="term" value="F:leucine-tRNA ligase activity"/>
    <property type="evidence" value="ECO:0007669"/>
    <property type="project" value="UniProtKB-UniRule"/>
</dbReference>
<dbReference type="CDD" id="cd00812">
    <property type="entry name" value="LeuRS_core"/>
    <property type="match status" value="1"/>
</dbReference>
<dbReference type="InterPro" id="IPR014729">
    <property type="entry name" value="Rossmann-like_a/b/a_fold"/>
</dbReference>
<dbReference type="FunFam" id="3.40.50.620:FF:000003">
    <property type="entry name" value="Leucine--tRNA ligase"/>
    <property type="match status" value="1"/>
</dbReference>
<protein>
    <recommendedName>
        <fullName evidence="9">Leucine--tRNA ligase</fullName>
        <ecNumber evidence="9">6.1.1.4</ecNumber>
    </recommendedName>
    <alternativeName>
        <fullName evidence="9">Leucyl-tRNA synthetase</fullName>
        <shortName evidence="9">LeuRS</shortName>
    </alternativeName>
</protein>
<reference evidence="15" key="2">
    <citation type="submission" date="2023-08" db="EMBL/GenBank/DDBJ databases">
        <authorList>
            <person name="Luo J."/>
        </authorList>
    </citation>
    <scope>NUCLEOTIDE SEQUENCE</scope>
    <source>
        <strain evidence="15">DSM 25064</strain>
    </source>
</reference>
<dbReference type="Pfam" id="PF00133">
    <property type="entry name" value="tRNA-synt_1"/>
    <property type="match status" value="1"/>
</dbReference>
<feature type="short sequence motif" description="'HIGH' region" evidence="9">
    <location>
        <begin position="42"/>
        <end position="52"/>
    </location>
</feature>
<dbReference type="Gene3D" id="3.90.740.10">
    <property type="entry name" value="Valyl/Leucyl/Isoleucyl-tRNA synthetase, editing domain"/>
    <property type="match status" value="1"/>
</dbReference>
<gene>
    <name evidence="9 15" type="primary">leuS</name>
    <name evidence="15" type="ORF">Q8A57_04395</name>
</gene>
<comment type="caution">
    <text evidence="15">The sequence shown here is derived from an EMBL/GenBank/DDBJ whole genome shotgun (WGS) entry which is preliminary data.</text>
</comment>
<keyword evidence="4 9" id="KW-0547">Nucleotide-binding</keyword>
<accession>A0AAW8B3T7</accession>
<evidence type="ECO:0000256" key="3">
    <source>
        <dbReference type="ARBA" id="ARBA00022598"/>
    </source>
</evidence>
<keyword evidence="7 9" id="KW-0030">Aminoacyl-tRNA synthetase</keyword>
<feature type="domain" description="Leucyl-tRNA synthetase editing" evidence="14">
    <location>
        <begin position="221"/>
        <end position="414"/>
    </location>
</feature>
<keyword evidence="6 9" id="KW-0648">Protein biosynthesis</keyword>
<dbReference type="AlphaFoldDB" id="A0AAW8B3T7"/>
<dbReference type="InterPro" id="IPR009008">
    <property type="entry name" value="Val/Leu/Ile-tRNA-synth_edit"/>
</dbReference>
<evidence type="ECO:0000313" key="16">
    <source>
        <dbReference type="Proteomes" id="UP001178354"/>
    </source>
</evidence>
<keyword evidence="3 9" id="KW-0436">Ligase</keyword>
<dbReference type="SUPFAM" id="SSF50677">
    <property type="entry name" value="ValRS/IleRS/LeuRS editing domain"/>
    <property type="match status" value="1"/>
</dbReference>
<dbReference type="InterPro" id="IPR015413">
    <property type="entry name" value="Methionyl/Leucyl_tRNA_Synth"/>
</dbReference>
<keyword evidence="2 9" id="KW-0963">Cytoplasm</keyword>
<dbReference type="GO" id="GO:0002161">
    <property type="term" value="F:aminoacyl-tRNA deacylase activity"/>
    <property type="evidence" value="ECO:0007669"/>
    <property type="project" value="InterPro"/>
</dbReference>
<dbReference type="SUPFAM" id="SSF52374">
    <property type="entry name" value="Nucleotidylyl transferase"/>
    <property type="match status" value="1"/>
</dbReference>
<feature type="short sequence motif" description="'KMSKS' region" evidence="9">
    <location>
        <begin position="585"/>
        <end position="589"/>
    </location>
</feature>
<dbReference type="InterPro" id="IPR025709">
    <property type="entry name" value="Leu_tRNA-synth_edit"/>
</dbReference>
<dbReference type="Gene3D" id="3.40.50.620">
    <property type="entry name" value="HUPs"/>
    <property type="match status" value="2"/>
</dbReference>
<dbReference type="RefSeq" id="WP_305169771.1">
    <property type="nucleotide sequence ID" value="NZ_JAUUUU010000002.1"/>
</dbReference>
<dbReference type="Gene3D" id="1.10.730.10">
    <property type="entry name" value="Isoleucyl-tRNA Synthetase, Domain 1"/>
    <property type="match status" value="1"/>
</dbReference>
<dbReference type="InterPro" id="IPR002300">
    <property type="entry name" value="aa-tRNA-synth_Ia"/>
</dbReference>
<comment type="similarity">
    <text evidence="1 9 10">Belongs to the class-I aminoacyl-tRNA synthetase family.</text>
</comment>
<dbReference type="Pfam" id="PF09334">
    <property type="entry name" value="tRNA-synt_1g"/>
    <property type="match status" value="1"/>
</dbReference>
<reference evidence="15" key="1">
    <citation type="journal article" date="2010" name="Int. J. Syst. Evol. Microbiol.">
        <title>Porticoccus litoralis gen. nov., sp. nov., a gammaproteobacterium isolated from the Yellow Sea.</title>
        <authorList>
            <person name="Oh H.M."/>
            <person name="Kim H."/>
            <person name="Kim K.M."/>
            <person name="Min G.S."/>
            <person name="Cho J.C."/>
        </authorList>
    </citation>
    <scope>NUCLEOTIDE SEQUENCE</scope>
    <source>
        <strain evidence="15">DSM 25064</strain>
    </source>
</reference>
<dbReference type="CDD" id="cd07958">
    <property type="entry name" value="Anticodon_Ia_Leu_BEm"/>
    <property type="match status" value="1"/>
</dbReference>
<dbReference type="InterPro" id="IPR001412">
    <property type="entry name" value="aa-tRNA-synth_I_CS"/>
</dbReference>
<evidence type="ECO:0000256" key="9">
    <source>
        <dbReference type="HAMAP-Rule" id="MF_00049"/>
    </source>
</evidence>
<evidence type="ECO:0000259" key="14">
    <source>
        <dbReference type="Pfam" id="PF13603"/>
    </source>
</evidence>